<gene>
    <name evidence="1" type="ORF">E2C01_034584</name>
</gene>
<organism evidence="1 2">
    <name type="scientific">Portunus trituberculatus</name>
    <name type="common">Swimming crab</name>
    <name type="synonym">Neptunus trituberculatus</name>
    <dbReference type="NCBI Taxonomy" id="210409"/>
    <lineage>
        <taxon>Eukaryota</taxon>
        <taxon>Metazoa</taxon>
        <taxon>Ecdysozoa</taxon>
        <taxon>Arthropoda</taxon>
        <taxon>Crustacea</taxon>
        <taxon>Multicrustacea</taxon>
        <taxon>Malacostraca</taxon>
        <taxon>Eumalacostraca</taxon>
        <taxon>Eucarida</taxon>
        <taxon>Decapoda</taxon>
        <taxon>Pleocyemata</taxon>
        <taxon>Brachyura</taxon>
        <taxon>Eubrachyura</taxon>
        <taxon>Portunoidea</taxon>
        <taxon>Portunidae</taxon>
        <taxon>Portuninae</taxon>
        <taxon>Portunus</taxon>
    </lineage>
</organism>
<evidence type="ECO:0000313" key="1">
    <source>
        <dbReference type="EMBL" id="MPC41004.1"/>
    </source>
</evidence>
<comment type="caution">
    <text evidence="1">The sequence shown here is derived from an EMBL/GenBank/DDBJ whole genome shotgun (WGS) entry which is preliminary data.</text>
</comment>
<keyword evidence="2" id="KW-1185">Reference proteome</keyword>
<name>A0A5B7F943_PORTR</name>
<dbReference type="Proteomes" id="UP000324222">
    <property type="component" value="Unassembled WGS sequence"/>
</dbReference>
<proteinExistence type="predicted"/>
<evidence type="ECO:0000313" key="2">
    <source>
        <dbReference type="Proteomes" id="UP000324222"/>
    </source>
</evidence>
<protein>
    <submittedName>
        <fullName evidence="1">Uncharacterized protein</fullName>
    </submittedName>
</protein>
<dbReference type="AlphaFoldDB" id="A0A5B7F943"/>
<accession>A0A5B7F943</accession>
<sequence>MNLGEEICEEETDQIVLCGSHNPVQPDLTCSALAGVVGQEVQPCHHVMLQAHCPCPPVALTAEGTRQHSSSRLTKNKKTKDRFQTIPWSADDLGTSPDYLCNL</sequence>
<reference evidence="1 2" key="1">
    <citation type="submission" date="2019-05" db="EMBL/GenBank/DDBJ databases">
        <title>Another draft genome of Portunus trituberculatus and its Hox gene families provides insights of decapod evolution.</title>
        <authorList>
            <person name="Jeong J.-H."/>
            <person name="Song I."/>
            <person name="Kim S."/>
            <person name="Choi T."/>
            <person name="Kim D."/>
            <person name="Ryu S."/>
            <person name="Kim W."/>
        </authorList>
    </citation>
    <scope>NUCLEOTIDE SEQUENCE [LARGE SCALE GENOMIC DNA]</scope>
    <source>
        <tissue evidence="1">Muscle</tissue>
    </source>
</reference>
<dbReference type="EMBL" id="VSRR010004888">
    <property type="protein sequence ID" value="MPC41004.1"/>
    <property type="molecule type" value="Genomic_DNA"/>
</dbReference>